<evidence type="ECO:0000313" key="3">
    <source>
        <dbReference type="Proteomes" id="UP000003752"/>
    </source>
</evidence>
<sequence>MSKGTFYQGDTLFVILTFIIDIAIIAAVIYFGIKLFRAIMNRNKK</sequence>
<evidence type="ECO:0000256" key="1">
    <source>
        <dbReference type="SAM" id="Phobius"/>
    </source>
</evidence>
<dbReference type="Proteomes" id="UP000003752">
    <property type="component" value="Unassembled WGS sequence"/>
</dbReference>
<accession>C0XGK9</accession>
<proteinExistence type="predicted"/>
<organism evidence="2 3">
    <name type="scientific">Lentilactobacillus hilgardii (strain ATCC 8290 / DSM 20176 / CCUG 30140 / JCM 1155 / KCTC 3500 / NBRC 15886 / NCIMB 8040 / NRRL B-1843 / 9)</name>
    <dbReference type="NCBI Taxonomy" id="1423757"/>
    <lineage>
        <taxon>Bacteria</taxon>
        <taxon>Bacillati</taxon>
        <taxon>Bacillota</taxon>
        <taxon>Bacilli</taxon>
        <taxon>Lactobacillales</taxon>
        <taxon>Lactobacillaceae</taxon>
        <taxon>Lentilactobacillus</taxon>
    </lineage>
</organism>
<keyword evidence="3" id="KW-1185">Reference proteome</keyword>
<dbReference type="HOGENOM" id="CLU_3201208_0_0_9"/>
<comment type="caution">
    <text evidence="2">The sequence shown here is derived from an EMBL/GenBank/DDBJ whole genome shotgun (WGS) entry which is preliminary data.</text>
</comment>
<dbReference type="AlphaFoldDB" id="C0XGK9"/>
<protein>
    <submittedName>
        <fullName evidence="2">Uncharacterized protein</fullName>
    </submittedName>
</protein>
<keyword evidence="1" id="KW-0812">Transmembrane</keyword>
<name>C0XGK9_LENH9</name>
<keyword evidence="1" id="KW-1133">Transmembrane helix</keyword>
<dbReference type="RefSeq" id="WP_003558639.1">
    <property type="nucleotide sequence ID" value="NZ_AZDF01000048.1"/>
</dbReference>
<evidence type="ECO:0000313" key="2">
    <source>
        <dbReference type="EMBL" id="EEI25493.1"/>
    </source>
</evidence>
<feature type="transmembrane region" description="Helical" evidence="1">
    <location>
        <begin position="12"/>
        <end position="36"/>
    </location>
</feature>
<keyword evidence="1" id="KW-0472">Membrane</keyword>
<gene>
    <name evidence="2" type="ORF">HMPREF0519_0370</name>
</gene>
<dbReference type="SMR" id="C0XGK9"/>
<dbReference type="EMBL" id="ACGP01000087">
    <property type="protein sequence ID" value="EEI25493.1"/>
    <property type="molecule type" value="Genomic_DNA"/>
</dbReference>
<reference evidence="2 3" key="1">
    <citation type="submission" date="2009-01" db="EMBL/GenBank/DDBJ databases">
        <authorList>
            <person name="Qin X."/>
            <person name="Bachman B."/>
            <person name="Battles P."/>
            <person name="Bell A."/>
            <person name="Bess C."/>
            <person name="Bickham C."/>
            <person name="Chaboub L."/>
            <person name="Chen D."/>
            <person name="Coyle M."/>
            <person name="Deiros D.R."/>
            <person name="Dinh H."/>
            <person name="Forbes L."/>
            <person name="Fowler G."/>
            <person name="Francisco L."/>
            <person name="Fu Q."/>
            <person name="Gubbala S."/>
            <person name="Hale W."/>
            <person name="Han Y."/>
            <person name="Hemphill L."/>
            <person name="Highlander S.K."/>
            <person name="Hirani K."/>
            <person name="Hogues M."/>
            <person name="Jackson L."/>
            <person name="Jakkamsetti A."/>
            <person name="Javaid M."/>
            <person name="Jiang H."/>
            <person name="Korchina V."/>
            <person name="Kovar C."/>
            <person name="Lara F."/>
            <person name="Lee S."/>
            <person name="Mata R."/>
            <person name="Mathew T."/>
            <person name="Moen C."/>
            <person name="Morales K."/>
            <person name="Munidasa M."/>
            <person name="Nazareth L."/>
            <person name="Ngo R."/>
            <person name="Nguyen L."/>
            <person name="Okwuonu G."/>
            <person name="Ongeri F."/>
            <person name="Patil S."/>
            <person name="Petrosino J."/>
            <person name="Pham C."/>
            <person name="Pham P."/>
            <person name="Pu L.-L."/>
            <person name="Puazo M."/>
            <person name="Raj R."/>
            <person name="Reid J."/>
            <person name="Rouhana J."/>
            <person name="Saada N."/>
            <person name="Shang Y."/>
            <person name="Simmons D."/>
            <person name="Thornton R."/>
            <person name="Warren J."/>
            <person name="Weissenberger G."/>
            <person name="Zhang J."/>
            <person name="Zhang L."/>
            <person name="Zhou C."/>
            <person name="Zhu D."/>
            <person name="Muzny D."/>
            <person name="Worley K."/>
            <person name="Gibbs R."/>
        </authorList>
    </citation>
    <scope>NUCLEOTIDE SEQUENCE [LARGE SCALE GENOMIC DNA]</scope>
    <source>
        <strain evidence="3">ATCC 8290 / DSM 20176 / CCUG 30140 / JCM 1155 / KCTC 3500 / NBRC 15886 / NCIMB 8040 / NRRL B-1843 / 9</strain>
    </source>
</reference>